<gene>
    <name evidence="1" type="ORF">F4560_001316</name>
</gene>
<evidence type="ECO:0000313" key="2">
    <source>
        <dbReference type="Proteomes" id="UP000552097"/>
    </source>
</evidence>
<reference evidence="1 2" key="1">
    <citation type="submission" date="2020-08" db="EMBL/GenBank/DDBJ databases">
        <title>Sequencing the genomes of 1000 actinobacteria strains.</title>
        <authorList>
            <person name="Klenk H.-P."/>
        </authorList>
    </citation>
    <scope>NUCLEOTIDE SEQUENCE [LARGE SCALE GENOMIC DNA]</scope>
    <source>
        <strain evidence="1 2">DSM 45486</strain>
    </source>
</reference>
<organism evidence="1 2">
    <name type="scientific">Saccharothrix ecbatanensis</name>
    <dbReference type="NCBI Taxonomy" id="1105145"/>
    <lineage>
        <taxon>Bacteria</taxon>
        <taxon>Bacillati</taxon>
        <taxon>Actinomycetota</taxon>
        <taxon>Actinomycetes</taxon>
        <taxon>Pseudonocardiales</taxon>
        <taxon>Pseudonocardiaceae</taxon>
        <taxon>Saccharothrix</taxon>
    </lineage>
</organism>
<proteinExistence type="predicted"/>
<dbReference type="AlphaFoldDB" id="A0A7W9HGH9"/>
<comment type="caution">
    <text evidence="1">The sequence shown here is derived from an EMBL/GenBank/DDBJ whole genome shotgun (WGS) entry which is preliminary data.</text>
</comment>
<evidence type="ECO:0000313" key="1">
    <source>
        <dbReference type="EMBL" id="MBB5801548.1"/>
    </source>
</evidence>
<dbReference type="RefSeq" id="WP_184917516.1">
    <property type="nucleotide sequence ID" value="NZ_JACHMO010000001.1"/>
</dbReference>
<accession>A0A7W9HGH9</accession>
<protein>
    <submittedName>
        <fullName evidence="1">Uncharacterized protein</fullName>
    </submittedName>
</protein>
<keyword evidence="2" id="KW-1185">Reference proteome</keyword>
<dbReference type="Proteomes" id="UP000552097">
    <property type="component" value="Unassembled WGS sequence"/>
</dbReference>
<name>A0A7W9HGH9_9PSEU</name>
<sequence length="57" mass="6310">MSERISPRRFHEACGLAERDVAAARRISAVVRELGFAADPSAVQTVLLDVATWLERD</sequence>
<dbReference type="EMBL" id="JACHMO010000001">
    <property type="protein sequence ID" value="MBB5801548.1"/>
    <property type="molecule type" value="Genomic_DNA"/>
</dbReference>